<dbReference type="Proteomes" id="UP000284379">
    <property type="component" value="Unassembled WGS sequence"/>
</dbReference>
<dbReference type="RefSeq" id="WP_122201319.1">
    <property type="nucleotide sequence ID" value="NZ_CABJFV010000005.1"/>
</dbReference>
<dbReference type="EMBL" id="QSGO01000005">
    <property type="protein sequence ID" value="RHB35878.1"/>
    <property type="molecule type" value="Genomic_DNA"/>
</dbReference>
<evidence type="ECO:0000313" key="3">
    <source>
        <dbReference type="Proteomes" id="UP000284379"/>
    </source>
</evidence>
<evidence type="ECO:0000313" key="2">
    <source>
        <dbReference type="EMBL" id="RHB35878.1"/>
    </source>
</evidence>
<comment type="caution">
    <text evidence="2">The sequence shown here is derived from an EMBL/GenBank/DDBJ whole genome shotgun (WGS) entry which is preliminary data.</text>
</comment>
<evidence type="ECO:0000259" key="1">
    <source>
        <dbReference type="Pfam" id="PF14080"/>
    </source>
</evidence>
<feature type="domain" description="DUF4261" evidence="1">
    <location>
        <begin position="194"/>
        <end position="267"/>
    </location>
</feature>
<dbReference type="AlphaFoldDB" id="A0A413VQP3"/>
<proteinExistence type="predicted"/>
<dbReference type="InterPro" id="IPR025357">
    <property type="entry name" value="DUF4261"/>
</dbReference>
<reference evidence="2 3" key="1">
    <citation type="submission" date="2018-08" db="EMBL/GenBank/DDBJ databases">
        <title>A genome reference for cultivated species of the human gut microbiota.</title>
        <authorList>
            <person name="Zou Y."/>
            <person name="Xue W."/>
            <person name="Luo G."/>
        </authorList>
    </citation>
    <scope>NUCLEOTIDE SEQUENCE [LARGE SCALE GENOMIC DNA]</scope>
    <source>
        <strain evidence="2 3">AM40-30BH</strain>
    </source>
</reference>
<gene>
    <name evidence="2" type="ORF">DW888_08490</name>
</gene>
<protein>
    <submittedName>
        <fullName evidence="2">DUF4261 domain-containing protein</fullName>
    </submittedName>
</protein>
<dbReference type="Pfam" id="PF14080">
    <property type="entry name" value="DUF4261"/>
    <property type="match status" value="1"/>
</dbReference>
<accession>A0A413VQP3</accession>
<name>A0A413VQP3_9BACE</name>
<sequence>MDKQEQDILEPMTQKVGYGDAEEGRNTGTLVGFVLLNTKECDFERIKKNLKADWKDVDWRKVTKEGSALVFEVDDMMLCFSYFDAPVPDKEAEYNAENNYLWPEAVEVTKTHVAQLCVAVLSRNVSIVEAGELFVKGASSCLKLANAIGFYASGTVFEPKFYIEASTVMKEDTLPILNWIYFGFTRGKQGPGIYTYGMTAFGKDELEILDSRMSPEELSEFLYDVVYYILESDVTLRDGETIGMSEEQKLAITRSEGVSVDGFSLKIALE</sequence>
<organism evidence="2 3">
    <name type="scientific">Bacteroides nordii</name>
    <dbReference type="NCBI Taxonomy" id="291645"/>
    <lineage>
        <taxon>Bacteria</taxon>
        <taxon>Pseudomonadati</taxon>
        <taxon>Bacteroidota</taxon>
        <taxon>Bacteroidia</taxon>
        <taxon>Bacteroidales</taxon>
        <taxon>Bacteroidaceae</taxon>
        <taxon>Bacteroides</taxon>
    </lineage>
</organism>